<dbReference type="PATRIC" id="fig|1263870.3.peg.5032"/>
<comment type="caution">
    <text evidence="1">The sequence shown here is derived from an EMBL/GenBank/DDBJ whole genome shotgun (WGS) entry which is preliminary data.</text>
</comment>
<evidence type="ECO:0000313" key="2">
    <source>
        <dbReference type="Proteomes" id="UP000011885"/>
    </source>
</evidence>
<gene>
    <name evidence="1" type="ORF">RSSM_04755</name>
</gene>
<proteinExistence type="predicted"/>
<dbReference type="AlphaFoldDB" id="M5UCT6"/>
<accession>M5UCT6</accession>
<evidence type="ECO:0000313" key="1">
    <source>
        <dbReference type="EMBL" id="EMI53818.1"/>
    </source>
</evidence>
<dbReference type="EMBL" id="ANOH01000326">
    <property type="protein sequence ID" value="EMI53818.1"/>
    <property type="molecule type" value="Genomic_DNA"/>
</dbReference>
<sequence>MITGPVERRIKLTRPIRTNVFRATFSDELCERRSLQQHPLALPATFDGVRIKRTEFEISIAACQTRRLGKRAG</sequence>
<organism evidence="1 2">
    <name type="scientific">Rhodopirellula sallentina SM41</name>
    <dbReference type="NCBI Taxonomy" id="1263870"/>
    <lineage>
        <taxon>Bacteria</taxon>
        <taxon>Pseudomonadati</taxon>
        <taxon>Planctomycetota</taxon>
        <taxon>Planctomycetia</taxon>
        <taxon>Pirellulales</taxon>
        <taxon>Pirellulaceae</taxon>
        <taxon>Rhodopirellula</taxon>
    </lineage>
</organism>
<keyword evidence="2" id="KW-1185">Reference proteome</keyword>
<protein>
    <submittedName>
        <fullName evidence="1">Uncharacterized protein</fullName>
    </submittedName>
</protein>
<dbReference type="Proteomes" id="UP000011885">
    <property type="component" value="Unassembled WGS sequence"/>
</dbReference>
<reference evidence="1 2" key="1">
    <citation type="journal article" date="2013" name="Mar. Genomics">
        <title>Expression of sulfatases in Rhodopirellula baltica and the diversity of sulfatases in the genus Rhodopirellula.</title>
        <authorList>
            <person name="Wegner C.E."/>
            <person name="Richter-Heitmann T."/>
            <person name="Klindworth A."/>
            <person name="Klockow C."/>
            <person name="Richter M."/>
            <person name="Achstetter T."/>
            <person name="Glockner F.O."/>
            <person name="Harder J."/>
        </authorList>
    </citation>
    <scope>NUCLEOTIDE SEQUENCE [LARGE SCALE GENOMIC DNA]</scope>
    <source>
        <strain evidence="1 2">SM41</strain>
    </source>
</reference>
<name>M5UCT6_9BACT</name>